<accession>A0A9Q3CRN4</accession>
<feature type="region of interest" description="Disordered" evidence="1">
    <location>
        <begin position="561"/>
        <end position="583"/>
    </location>
</feature>
<evidence type="ECO:0000313" key="4">
    <source>
        <dbReference type="Proteomes" id="UP000765509"/>
    </source>
</evidence>
<feature type="compositionally biased region" description="Basic residues" evidence="1">
    <location>
        <begin position="665"/>
        <end position="677"/>
    </location>
</feature>
<dbReference type="Proteomes" id="UP000765509">
    <property type="component" value="Unassembled WGS sequence"/>
</dbReference>
<feature type="compositionally biased region" description="Polar residues" evidence="1">
    <location>
        <begin position="573"/>
        <end position="583"/>
    </location>
</feature>
<evidence type="ECO:0000256" key="2">
    <source>
        <dbReference type="SAM" id="SignalP"/>
    </source>
</evidence>
<feature type="signal peptide" evidence="2">
    <location>
        <begin position="1"/>
        <end position="24"/>
    </location>
</feature>
<comment type="caution">
    <text evidence="3">The sequence shown here is derived from an EMBL/GenBank/DDBJ whole genome shotgun (WGS) entry which is preliminary data.</text>
</comment>
<feature type="region of interest" description="Disordered" evidence="1">
    <location>
        <begin position="472"/>
        <end position="510"/>
    </location>
</feature>
<feature type="chain" id="PRO_5040288896" evidence="2">
    <location>
        <begin position="25"/>
        <end position="694"/>
    </location>
</feature>
<name>A0A9Q3CRN4_9BASI</name>
<feature type="compositionally biased region" description="Polar residues" evidence="1">
    <location>
        <begin position="408"/>
        <end position="422"/>
    </location>
</feature>
<dbReference type="PANTHER" id="PTHR35396">
    <property type="entry name" value="SMALL SECRETED PROTEIN"/>
    <property type="match status" value="1"/>
</dbReference>
<reference evidence="3" key="1">
    <citation type="submission" date="2021-03" db="EMBL/GenBank/DDBJ databases">
        <title>Draft genome sequence of rust myrtle Austropuccinia psidii MF-1, a brazilian biotype.</title>
        <authorList>
            <person name="Quecine M.C."/>
            <person name="Pachon D.M.R."/>
            <person name="Bonatelli M.L."/>
            <person name="Correr F.H."/>
            <person name="Franceschini L.M."/>
            <person name="Leite T.F."/>
            <person name="Margarido G.R.A."/>
            <person name="Almeida C.A."/>
            <person name="Ferrarezi J.A."/>
            <person name="Labate C.A."/>
        </authorList>
    </citation>
    <scope>NUCLEOTIDE SEQUENCE</scope>
    <source>
        <strain evidence="3">MF-1</strain>
    </source>
</reference>
<feature type="compositionally biased region" description="Basic residues" evidence="1">
    <location>
        <begin position="486"/>
        <end position="497"/>
    </location>
</feature>
<dbReference type="OrthoDB" id="160054at2759"/>
<feature type="compositionally biased region" description="Basic residues" evidence="1">
    <location>
        <begin position="360"/>
        <end position="369"/>
    </location>
</feature>
<gene>
    <name evidence="3" type="ORF">O181_027026</name>
</gene>
<evidence type="ECO:0000313" key="3">
    <source>
        <dbReference type="EMBL" id="MBW0487311.1"/>
    </source>
</evidence>
<feature type="region of interest" description="Disordered" evidence="1">
    <location>
        <begin position="599"/>
        <end position="694"/>
    </location>
</feature>
<feature type="region of interest" description="Disordered" evidence="1">
    <location>
        <begin position="346"/>
        <end position="454"/>
    </location>
</feature>
<evidence type="ECO:0000256" key="1">
    <source>
        <dbReference type="SAM" id="MobiDB-lite"/>
    </source>
</evidence>
<proteinExistence type="predicted"/>
<organism evidence="3 4">
    <name type="scientific">Austropuccinia psidii MF-1</name>
    <dbReference type="NCBI Taxonomy" id="1389203"/>
    <lineage>
        <taxon>Eukaryota</taxon>
        <taxon>Fungi</taxon>
        <taxon>Dikarya</taxon>
        <taxon>Basidiomycota</taxon>
        <taxon>Pucciniomycotina</taxon>
        <taxon>Pucciniomycetes</taxon>
        <taxon>Pucciniales</taxon>
        <taxon>Sphaerophragmiaceae</taxon>
        <taxon>Austropuccinia</taxon>
    </lineage>
</organism>
<dbReference type="PANTHER" id="PTHR35396:SF1">
    <property type="entry name" value="SMALL SECRETED PROTEIN"/>
    <property type="match status" value="1"/>
</dbReference>
<feature type="region of interest" description="Disordered" evidence="1">
    <location>
        <begin position="290"/>
        <end position="327"/>
    </location>
</feature>
<dbReference type="AlphaFoldDB" id="A0A9Q3CRN4"/>
<sequence>MLSFQTWATLGALSTLINLPYAAANWDTSTGNAQYTCPTQDWISKNPARHVTHGIQIAECAHNTRLHFPDIQFYAYFVIDHSKDGYHGCPYGSCYAYRGLPPVDALEINPDCHSFIWHFKGGFPGMGTREIADPKTGQAGFEESLSGKFIAGRLNFASRQMLHDLEYPGFKLANALVKAWKVNLTQVLGVVDSPLCQPKCGRACEMNQDPGLTPGTPGNYKPATAAQYRLSDPIHSKNWPTCQTDSNGQVIFTNPNPQKAGSSYCKEKPDCETCSAGVSKPLPKTNCADDPHAKGCSSNDPNPSTPQPDVPNCQENPQDPACQNGGTTPPTIDCNANPDAEGCGNNANGSPDCQNNPKAKGCKKSKNKNGSKATDCQAHPEDPSCATYGNNPPPTPDCDANPNAEGCANTQPDAPDCQSNPHSKACRKSKSKVGSQTPDCQSHPNDPSCGNYGSNPPPDCNANPNAEGCGNDATGGPDCQNNPKAKGCKKSKTKHGSKATDCQAHPEDPSCATYGNTPPTLDCEANPNAEGCANTQPDVPDCQSNPHSKACKKVKAKSGSQATDCQAYPEAPSCQNKGSNSPPDCNTNPYAEGCGNNANGSPDCQNNPKAKGCKKSKTKKGSEAPDCQANPDDPACTTYGNNLPPSPDCDANPDAEGCAQAGKQSKGKTSKHERRKCAPSENPDQRSADPTGQT</sequence>
<feature type="compositionally biased region" description="Polar residues" evidence="1">
    <location>
        <begin position="432"/>
        <end position="445"/>
    </location>
</feature>
<keyword evidence="2" id="KW-0732">Signal</keyword>
<feature type="compositionally biased region" description="Polar residues" evidence="1">
    <location>
        <begin position="599"/>
        <end position="608"/>
    </location>
</feature>
<dbReference type="EMBL" id="AVOT02009069">
    <property type="protein sequence ID" value="MBW0487311.1"/>
    <property type="molecule type" value="Genomic_DNA"/>
</dbReference>
<feature type="compositionally biased region" description="Polar residues" evidence="1">
    <location>
        <begin position="346"/>
        <end position="357"/>
    </location>
</feature>
<keyword evidence="4" id="KW-1185">Reference proteome</keyword>
<protein>
    <submittedName>
        <fullName evidence="3">Uncharacterized protein</fullName>
    </submittedName>
</protein>